<reference evidence="2" key="1">
    <citation type="submission" date="2023-07" db="EMBL/GenBank/DDBJ databases">
        <title>Two novel species in the genus Flavivirga.</title>
        <authorList>
            <person name="Kwon K."/>
        </authorList>
    </citation>
    <scope>NUCLEOTIDE SEQUENCE</scope>
    <source>
        <strain evidence="2">KCTC 52353</strain>
    </source>
</reference>
<keyword evidence="1" id="KW-0472">Membrane</keyword>
<comment type="caution">
    <text evidence="2">The sequence shown here is derived from an EMBL/GenBank/DDBJ whole genome shotgun (WGS) entry which is preliminary data.</text>
</comment>
<protein>
    <recommendedName>
        <fullName evidence="4">ABC transmembrane type-1 domain-containing protein</fullName>
    </recommendedName>
</protein>
<keyword evidence="3" id="KW-1185">Reference proteome</keyword>
<evidence type="ECO:0000256" key="1">
    <source>
        <dbReference type="SAM" id="Phobius"/>
    </source>
</evidence>
<dbReference type="EMBL" id="JAUOEK010000140">
    <property type="protein sequence ID" value="MDO5971021.1"/>
    <property type="molecule type" value="Genomic_DNA"/>
</dbReference>
<gene>
    <name evidence="2" type="ORF">Q4Q35_14530</name>
</gene>
<feature type="transmembrane region" description="Helical" evidence="1">
    <location>
        <begin position="137"/>
        <end position="156"/>
    </location>
</feature>
<sequence>MTGYTPYKGSFEQAKSMSKYASTILLISTGILITAFALKTFNSSLTNFSDVLTNINCFFIISYAVLSFLSETFFYQASIQRREDFIDNSFNTSIAESRSVDYYTNGNIATGIYKMAVNGFENSLFTYNIGKRMTLKIWLKNLIFALLILVSAIFGFNNAFTLLIQLTLPILLLQQSIKHTLFVYRINRVFENYRRLFNDLKSHEDSKHKRPEIILNVLDYETTLTYGAILLDSKLYEKLNLELSAIWLELKREYNIE</sequence>
<dbReference type="RefSeq" id="WP_303278722.1">
    <property type="nucleotide sequence ID" value="NZ_JAUOEK010000140.1"/>
</dbReference>
<dbReference type="Proteomes" id="UP001176883">
    <property type="component" value="Unassembled WGS sequence"/>
</dbReference>
<feature type="transmembrane region" description="Helical" evidence="1">
    <location>
        <begin position="20"/>
        <end position="38"/>
    </location>
</feature>
<organism evidence="2 3">
    <name type="scientific">Flavivirga aquimarina</name>
    <dbReference type="NCBI Taxonomy" id="2027862"/>
    <lineage>
        <taxon>Bacteria</taxon>
        <taxon>Pseudomonadati</taxon>
        <taxon>Bacteroidota</taxon>
        <taxon>Flavobacteriia</taxon>
        <taxon>Flavobacteriales</taxon>
        <taxon>Flavobacteriaceae</taxon>
        <taxon>Flavivirga</taxon>
    </lineage>
</organism>
<proteinExistence type="predicted"/>
<feature type="transmembrane region" description="Helical" evidence="1">
    <location>
        <begin position="58"/>
        <end position="75"/>
    </location>
</feature>
<keyword evidence="1" id="KW-1133">Transmembrane helix</keyword>
<evidence type="ECO:0008006" key="4">
    <source>
        <dbReference type="Google" id="ProtNLM"/>
    </source>
</evidence>
<evidence type="ECO:0000313" key="2">
    <source>
        <dbReference type="EMBL" id="MDO5971021.1"/>
    </source>
</evidence>
<keyword evidence="1" id="KW-0812">Transmembrane</keyword>
<evidence type="ECO:0000313" key="3">
    <source>
        <dbReference type="Proteomes" id="UP001176883"/>
    </source>
</evidence>
<accession>A0ABT8WDC6</accession>
<name>A0ABT8WDC6_9FLAO</name>